<name>A0A0W0U237_9GAMM</name>
<keyword evidence="2" id="KW-1185">Reference proteome</keyword>
<dbReference type="Proteomes" id="UP000054785">
    <property type="component" value="Unassembled WGS sequence"/>
</dbReference>
<organism evidence="1 2">
    <name type="scientific">Legionella geestiana</name>
    <dbReference type="NCBI Taxonomy" id="45065"/>
    <lineage>
        <taxon>Bacteria</taxon>
        <taxon>Pseudomonadati</taxon>
        <taxon>Pseudomonadota</taxon>
        <taxon>Gammaproteobacteria</taxon>
        <taxon>Legionellales</taxon>
        <taxon>Legionellaceae</taxon>
        <taxon>Legionella</taxon>
    </lineage>
</organism>
<protein>
    <submittedName>
        <fullName evidence="1">Uncharacterized protein</fullName>
    </submittedName>
</protein>
<accession>A0A0W0U237</accession>
<reference evidence="1 2" key="1">
    <citation type="submission" date="2015-11" db="EMBL/GenBank/DDBJ databases">
        <title>Genomic analysis of 38 Legionella species identifies large and diverse effector repertoires.</title>
        <authorList>
            <person name="Burstein D."/>
            <person name="Amaro F."/>
            <person name="Zusman T."/>
            <person name="Lifshitz Z."/>
            <person name="Cohen O."/>
            <person name="Gilbert J.A."/>
            <person name="Pupko T."/>
            <person name="Shuman H.A."/>
            <person name="Segal G."/>
        </authorList>
    </citation>
    <scope>NUCLEOTIDE SEQUENCE [LARGE SCALE GENOMIC DNA]</scope>
    <source>
        <strain evidence="1 2">ATCC 49504</strain>
    </source>
</reference>
<evidence type="ECO:0000313" key="1">
    <source>
        <dbReference type="EMBL" id="KTD02114.1"/>
    </source>
</evidence>
<sequence>MTACHFRARTLGRLRIPVHLLSPLLHAAKLNHLREGRRLLTRTARRLNRVVHHGVVKPAQAIFPFTFGKRDKRLALVLALPQMPVNHRKPAEKPLNALTDRLYAVGSRRRCLLGLLARCRLRGRTSSDGREIE</sequence>
<evidence type="ECO:0000313" key="2">
    <source>
        <dbReference type="Proteomes" id="UP000054785"/>
    </source>
</evidence>
<dbReference type="AlphaFoldDB" id="A0A0W0U237"/>
<gene>
    <name evidence="1" type="ORF">Lgee_0739</name>
</gene>
<dbReference type="EMBL" id="LNYC01000021">
    <property type="protein sequence ID" value="KTD02114.1"/>
    <property type="molecule type" value="Genomic_DNA"/>
</dbReference>
<dbReference type="STRING" id="45065.Lgee_0739"/>
<proteinExistence type="predicted"/>
<comment type="caution">
    <text evidence="1">The sequence shown here is derived from an EMBL/GenBank/DDBJ whole genome shotgun (WGS) entry which is preliminary data.</text>
</comment>